<name>J3PAK7_GAET3</name>
<dbReference type="EMBL" id="GL385400">
    <property type="protein sequence ID" value="EJT71273.1"/>
    <property type="molecule type" value="Genomic_DNA"/>
</dbReference>
<reference evidence="2" key="2">
    <citation type="submission" date="2010-07" db="EMBL/GenBank/DDBJ databases">
        <authorList>
            <consortium name="The Broad Institute Genome Sequencing Platform"/>
            <consortium name="Broad Institute Genome Sequencing Center for Infectious Disease"/>
            <person name="Ma L.-J."/>
            <person name="Dead R."/>
            <person name="Young S."/>
            <person name="Zeng Q."/>
            <person name="Koehrsen M."/>
            <person name="Alvarado L."/>
            <person name="Berlin A."/>
            <person name="Chapman S.B."/>
            <person name="Chen Z."/>
            <person name="Freedman E."/>
            <person name="Gellesch M."/>
            <person name="Goldberg J."/>
            <person name="Griggs A."/>
            <person name="Gujja S."/>
            <person name="Heilman E.R."/>
            <person name="Heiman D."/>
            <person name="Hepburn T."/>
            <person name="Howarth C."/>
            <person name="Jen D."/>
            <person name="Larson L."/>
            <person name="Mehta T."/>
            <person name="Neiman D."/>
            <person name="Pearson M."/>
            <person name="Roberts A."/>
            <person name="Saif S."/>
            <person name="Shea T."/>
            <person name="Shenoy N."/>
            <person name="Sisk P."/>
            <person name="Stolte C."/>
            <person name="Sykes S."/>
            <person name="Walk T."/>
            <person name="White J."/>
            <person name="Yandava C."/>
            <person name="Haas B."/>
            <person name="Nusbaum C."/>
            <person name="Birren B."/>
        </authorList>
    </citation>
    <scope>NUCLEOTIDE SEQUENCE</scope>
    <source>
        <strain evidence="2">R3-111a-1</strain>
    </source>
</reference>
<organism evidence="2">
    <name type="scientific">Gaeumannomyces tritici (strain R3-111a-1)</name>
    <name type="common">Wheat and barley take-all root rot fungus</name>
    <name type="synonym">Gaeumannomyces graminis var. tritici</name>
    <dbReference type="NCBI Taxonomy" id="644352"/>
    <lineage>
        <taxon>Eukaryota</taxon>
        <taxon>Fungi</taxon>
        <taxon>Dikarya</taxon>
        <taxon>Ascomycota</taxon>
        <taxon>Pezizomycotina</taxon>
        <taxon>Sordariomycetes</taxon>
        <taxon>Sordariomycetidae</taxon>
        <taxon>Magnaporthales</taxon>
        <taxon>Magnaporthaceae</taxon>
        <taxon>Gaeumannomyces</taxon>
    </lineage>
</organism>
<keyword evidence="4" id="KW-1185">Reference proteome</keyword>
<dbReference type="AlphaFoldDB" id="J3PAK7"/>
<reference evidence="3" key="5">
    <citation type="submission" date="2018-04" db="UniProtKB">
        <authorList>
            <consortium name="EnsemblFungi"/>
        </authorList>
    </citation>
    <scope>IDENTIFICATION</scope>
    <source>
        <strain evidence="3">R3-111a-1</strain>
    </source>
</reference>
<accession>J3PAK7</accession>
<protein>
    <submittedName>
        <fullName evidence="2 3">Uncharacterized protein</fullName>
    </submittedName>
</protein>
<reference evidence="3" key="4">
    <citation type="journal article" date="2015" name="G3 (Bethesda)">
        <title>Genome sequences of three phytopathogenic species of the Magnaporthaceae family of fungi.</title>
        <authorList>
            <person name="Okagaki L.H."/>
            <person name="Nunes C.C."/>
            <person name="Sailsbery J."/>
            <person name="Clay B."/>
            <person name="Brown D."/>
            <person name="John T."/>
            <person name="Oh Y."/>
            <person name="Young N."/>
            <person name="Fitzgerald M."/>
            <person name="Haas B.J."/>
            <person name="Zeng Q."/>
            <person name="Young S."/>
            <person name="Adiconis X."/>
            <person name="Fan L."/>
            <person name="Levin J.Z."/>
            <person name="Mitchell T.K."/>
            <person name="Okubara P.A."/>
            <person name="Farman M.L."/>
            <person name="Kohn L.M."/>
            <person name="Birren B."/>
            <person name="Ma L.-J."/>
            <person name="Dean R.A."/>
        </authorList>
    </citation>
    <scope>NUCLEOTIDE SEQUENCE</scope>
    <source>
        <strain evidence="3">R3-111a-1</strain>
    </source>
</reference>
<proteinExistence type="predicted"/>
<dbReference type="GeneID" id="20350990"/>
<feature type="transmembrane region" description="Helical" evidence="1">
    <location>
        <begin position="349"/>
        <end position="375"/>
    </location>
</feature>
<keyword evidence="1" id="KW-0472">Membrane</keyword>
<evidence type="ECO:0000313" key="2">
    <source>
        <dbReference type="EMBL" id="EJT71273.1"/>
    </source>
</evidence>
<reference evidence="4" key="1">
    <citation type="submission" date="2010-07" db="EMBL/GenBank/DDBJ databases">
        <title>The genome sequence of Gaeumannomyces graminis var. tritici strain R3-111a-1.</title>
        <authorList>
            <consortium name="The Broad Institute Genome Sequencing Platform"/>
            <person name="Ma L.-J."/>
            <person name="Dead R."/>
            <person name="Young S."/>
            <person name="Zeng Q."/>
            <person name="Koehrsen M."/>
            <person name="Alvarado L."/>
            <person name="Berlin A."/>
            <person name="Chapman S.B."/>
            <person name="Chen Z."/>
            <person name="Freedman E."/>
            <person name="Gellesch M."/>
            <person name="Goldberg J."/>
            <person name="Griggs A."/>
            <person name="Gujja S."/>
            <person name="Heilman E.R."/>
            <person name="Heiman D."/>
            <person name="Hepburn T."/>
            <person name="Howarth C."/>
            <person name="Jen D."/>
            <person name="Larson L."/>
            <person name="Mehta T."/>
            <person name="Neiman D."/>
            <person name="Pearson M."/>
            <person name="Roberts A."/>
            <person name="Saif S."/>
            <person name="Shea T."/>
            <person name="Shenoy N."/>
            <person name="Sisk P."/>
            <person name="Stolte C."/>
            <person name="Sykes S."/>
            <person name="Walk T."/>
            <person name="White J."/>
            <person name="Yandava C."/>
            <person name="Haas B."/>
            <person name="Nusbaum C."/>
            <person name="Birren B."/>
        </authorList>
    </citation>
    <scope>NUCLEOTIDE SEQUENCE [LARGE SCALE GENOMIC DNA]</scope>
    <source>
        <strain evidence="4">R3-111a-1</strain>
    </source>
</reference>
<dbReference type="OrthoDB" id="3061561at2759"/>
<dbReference type="PANTHER" id="PTHR35043">
    <property type="entry name" value="TRANSCRIPTION FACTOR DOMAIN-CONTAINING PROTEIN"/>
    <property type="match status" value="1"/>
</dbReference>
<evidence type="ECO:0000256" key="1">
    <source>
        <dbReference type="SAM" id="Phobius"/>
    </source>
</evidence>
<dbReference type="HOGENOM" id="CLU_022883_4_1_1"/>
<reference evidence="2" key="3">
    <citation type="submission" date="2010-09" db="EMBL/GenBank/DDBJ databases">
        <title>Annotation of Gaeumannomyces graminis var. tritici R3-111a-1.</title>
        <authorList>
            <consortium name="The Broad Institute Genome Sequencing Platform"/>
            <person name="Ma L.-J."/>
            <person name="Dead R."/>
            <person name="Young S.K."/>
            <person name="Zeng Q."/>
            <person name="Gargeya S."/>
            <person name="Fitzgerald M."/>
            <person name="Haas B."/>
            <person name="Abouelleil A."/>
            <person name="Alvarado L."/>
            <person name="Arachchi H.M."/>
            <person name="Berlin A."/>
            <person name="Brown A."/>
            <person name="Chapman S.B."/>
            <person name="Chen Z."/>
            <person name="Dunbar C."/>
            <person name="Freedman E."/>
            <person name="Gearin G."/>
            <person name="Gellesch M."/>
            <person name="Goldberg J."/>
            <person name="Griggs A."/>
            <person name="Gujja S."/>
            <person name="Heiman D."/>
            <person name="Howarth C."/>
            <person name="Larson L."/>
            <person name="Lui A."/>
            <person name="MacDonald P.J.P."/>
            <person name="Mehta T."/>
            <person name="Montmayeur A."/>
            <person name="Murphy C."/>
            <person name="Neiman D."/>
            <person name="Pearson M."/>
            <person name="Priest M."/>
            <person name="Roberts A."/>
            <person name="Saif S."/>
            <person name="Shea T."/>
            <person name="Shenoy N."/>
            <person name="Sisk P."/>
            <person name="Stolte C."/>
            <person name="Sykes S."/>
            <person name="Yandava C."/>
            <person name="Wortman J."/>
            <person name="Nusbaum C."/>
            <person name="Birren B."/>
        </authorList>
    </citation>
    <scope>NUCLEOTIDE SEQUENCE</scope>
    <source>
        <strain evidence="2">R3-111a-1</strain>
    </source>
</reference>
<keyword evidence="1" id="KW-0812">Transmembrane</keyword>
<sequence>MSTNTSSSLAGGQVSGHVGWVPPPRGRGTINIIWSCLTVLLICSYKCLHLNIPHEDELEAGWHKLWGAIPYWPERPALRRLLRKVKWMAIIIIAPEFVAGVAAFELQQARKDLADAKKLAPDFAKWSRERDELRRCGECWHNPPDSQPRNSELTLSHAFYARMGGFVHVTLDNDESGGPRMKRARLESVESYCRFLNQCASEKRAVHLKSESDIQGLVKSDHLTKVVAIAQALYLVLDCIARTNQGLPISPLELSTAAYVLAAAAMYGFWWHKPQDVAHVTQLCGGPEPSGTSCYKRAELIVGDHAFSIVFGITSHLAPYVFHLIAATFGGVHVIAWRWDFGSDLVKTMWRVCAVATSATPIFILCIILGISRWHVDILDLSWITWIKSVAQACWIGTTVGLSVCYVFARAIIIFLSFYTLFSMPVGAYQTVAWTDYLPFIS</sequence>
<evidence type="ECO:0000313" key="4">
    <source>
        <dbReference type="Proteomes" id="UP000006039"/>
    </source>
</evidence>
<feature type="transmembrane region" description="Helical" evidence="1">
    <location>
        <begin position="85"/>
        <end position="104"/>
    </location>
</feature>
<dbReference type="RefSeq" id="XP_009226670.1">
    <property type="nucleotide sequence ID" value="XM_009228406.1"/>
</dbReference>
<feature type="transmembrane region" description="Helical" evidence="1">
    <location>
        <begin position="395"/>
        <end position="422"/>
    </location>
</feature>
<dbReference type="VEuPathDB" id="FungiDB:GGTG_10532"/>
<dbReference type="EnsemblFungi" id="EJT71273">
    <property type="protein sequence ID" value="EJT71273"/>
    <property type="gene ID" value="GGTG_10532"/>
</dbReference>
<dbReference type="Proteomes" id="UP000006039">
    <property type="component" value="Unassembled WGS sequence"/>
</dbReference>
<feature type="transmembrane region" description="Helical" evidence="1">
    <location>
        <begin position="317"/>
        <end position="337"/>
    </location>
</feature>
<gene>
    <name evidence="3" type="primary">20350990</name>
    <name evidence="2" type="ORF">GGTG_10532</name>
</gene>
<dbReference type="eggNOG" id="ENOG502SPX8">
    <property type="taxonomic scope" value="Eukaryota"/>
</dbReference>
<keyword evidence="1" id="KW-1133">Transmembrane helix</keyword>
<dbReference type="PANTHER" id="PTHR35043:SF8">
    <property type="entry name" value="DUF4220 DOMAIN-CONTAINING PROTEIN"/>
    <property type="match status" value="1"/>
</dbReference>
<evidence type="ECO:0000313" key="3">
    <source>
        <dbReference type="EnsemblFungi" id="EJT71273"/>
    </source>
</evidence>